<name>N2ABB0_9FIRM</name>
<dbReference type="HOGENOM" id="CLU_1793561_0_0_9"/>
<reference evidence="2 3" key="1">
    <citation type="journal article" date="2014" name="Genome Announc.">
        <title>Draft genome sequences of the altered schaedler flora, a defined bacterial community from gnotobiotic mice.</title>
        <authorList>
            <person name="Wannemuehler M.J."/>
            <person name="Overstreet A.M."/>
            <person name="Ward D.V."/>
            <person name="Phillips G.J."/>
        </authorList>
    </citation>
    <scope>NUCLEOTIDE SEQUENCE [LARGE SCALE GENOMIC DNA]</scope>
    <source>
        <strain evidence="2 3">ASF492</strain>
    </source>
</reference>
<dbReference type="AlphaFoldDB" id="N2ABB0"/>
<proteinExistence type="predicted"/>
<dbReference type="EMBL" id="AQFT01000088">
    <property type="protein sequence ID" value="EMZ25466.1"/>
    <property type="molecule type" value="Genomic_DNA"/>
</dbReference>
<keyword evidence="1" id="KW-0732">Signal</keyword>
<feature type="chain" id="PRO_5038408311" evidence="1">
    <location>
        <begin position="29"/>
        <end position="144"/>
    </location>
</feature>
<keyword evidence="3" id="KW-1185">Reference proteome</keyword>
<comment type="caution">
    <text evidence="2">The sequence shown here is derived from an EMBL/GenBank/DDBJ whole genome shotgun (WGS) entry which is preliminary data.</text>
</comment>
<accession>N2ABB0</accession>
<feature type="signal peptide" evidence="1">
    <location>
        <begin position="1"/>
        <end position="28"/>
    </location>
</feature>
<protein>
    <submittedName>
        <fullName evidence="2">Uncharacterized protein</fullName>
    </submittedName>
</protein>
<gene>
    <name evidence="2" type="ORF">C823_02860</name>
</gene>
<dbReference type="Proteomes" id="UP000012589">
    <property type="component" value="Unassembled WGS sequence"/>
</dbReference>
<dbReference type="PATRIC" id="fig|1235802.3.peg.3024"/>
<evidence type="ECO:0000256" key="1">
    <source>
        <dbReference type="SAM" id="SignalP"/>
    </source>
</evidence>
<evidence type="ECO:0000313" key="3">
    <source>
        <dbReference type="Proteomes" id="UP000012589"/>
    </source>
</evidence>
<organism evidence="2 3">
    <name type="scientific">Eubacterium plexicaudatum ASF492</name>
    <dbReference type="NCBI Taxonomy" id="1235802"/>
    <lineage>
        <taxon>Bacteria</taxon>
        <taxon>Bacillati</taxon>
        <taxon>Bacillota</taxon>
        <taxon>Clostridia</taxon>
        <taxon>Eubacteriales</taxon>
        <taxon>Eubacteriaceae</taxon>
        <taxon>Eubacterium</taxon>
    </lineage>
</organism>
<sequence length="144" mass="16123">MNFRRKRITIRSLTGIVTGCMIFGVAFAGDYPAAAAVASDCVGISKQPIQILGLDKARDEKSLFDEYAACGIERKGGSYYYEGKRVKVIKDRSVDSSFYKFDPKLKGKVSIKVVRNKKGKIRRVSYMTKKEASKLIRRAGLKEN</sequence>
<evidence type="ECO:0000313" key="2">
    <source>
        <dbReference type="EMBL" id="EMZ25466.1"/>
    </source>
</evidence>
<dbReference type="STRING" id="1235802.C823_02860"/>